<dbReference type="GO" id="GO:0042594">
    <property type="term" value="P:response to starvation"/>
    <property type="evidence" value="ECO:0007669"/>
    <property type="project" value="TreeGrafter"/>
</dbReference>
<dbReference type="Gene3D" id="3.30.70.260">
    <property type="match status" value="1"/>
</dbReference>
<dbReference type="GO" id="GO:0008728">
    <property type="term" value="F:GTP diphosphokinase activity"/>
    <property type="evidence" value="ECO:0007669"/>
    <property type="project" value="TreeGrafter"/>
</dbReference>
<dbReference type="FunFam" id="3.10.20.30:FF:000002">
    <property type="entry name" value="GTP pyrophosphokinase (RelA/SpoT)"/>
    <property type="match status" value="1"/>
</dbReference>
<dbReference type="PANTHER" id="PTHR21262:SF36">
    <property type="entry name" value="BIFUNCTIONAL (P)PPGPP SYNTHASE_HYDROLASE SPOT"/>
    <property type="match status" value="1"/>
</dbReference>
<dbReference type="CDD" id="cd04876">
    <property type="entry name" value="ACT_RelA-SpoT"/>
    <property type="match status" value="1"/>
</dbReference>
<dbReference type="GO" id="GO:0005886">
    <property type="term" value="C:plasma membrane"/>
    <property type="evidence" value="ECO:0007669"/>
    <property type="project" value="TreeGrafter"/>
</dbReference>
<dbReference type="SUPFAM" id="SSF81271">
    <property type="entry name" value="TGS-like"/>
    <property type="match status" value="1"/>
</dbReference>
<gene>
    <name evidence="5" type="ORF">DC045_02300</name>
</gene>
<organism evidence="5 6">
    <name type="scientific">Marinobacter adhaerens</name>
    <dbReference type="NCBI Taxonomy" id="1033846"/>
    <lineage>
        <taxon>Bacteria</taxon>
        <taxon>Pseudomonadati</taxon>
        <taxon>Pseudomonadota</taxon>
        <taxon>Gammaproteobacteria</taxon>
        <taxon>Pseudomonadales</taxon>
        <taxon>Marinobacteraceae</taxon>
        <taxon>Marinobacter</taxon>
    </lineage>
</organism>
<dbReference type="InterPro" id="IPR045865">
    <property type="entry name" value="ACT-like_dom_sf"/>
</dbReference>
<dbReference type="EMBL" id="DNNA01000034">
    <property type="protein sequence ID" value="HBC33161.1"/>
    <property type="molecule type" value="Genomic_DNA"/>
</dbReference>
<dbReference type="InterPro" id="IPR002912">
    <property type="entry name" value="ACT_dom"/>
</dbReference>
<comment type="caution">
    <text evidence="5">The sequence shown here is derived from an EMBL/GenBank/DDBJ whole genome shotgun (WGS) entry which is preliminary data.</text>
</comment>
<dbReference type="Pfam" id="PF19296">
    <property type="entry name" value="RelA_AH_RIS"/>
    <property type="match status" value="1"/>
</dbReference>
<dbReference type="InterPro" id="IPR045600">
    <property type="entry name" value="RelA/SpoT_AH_RIS"/>
</dbReference>
<dbReference type="InterPro" id="IPR012675">
    <property type="entry name" value="Beta-grasp_dom_sf"/>
</dbReference>
<feature type="domain" description="TGS" evidence="4">
    <location>
        <begin position="5"/>
        <end position="66"/>
    </location>
</feature>
<evidence type="ECO:0000259" key="4">
    <source>
        <dbReference type="PROSITE" id="PS51880"/>
    </source>
</evidence>
<dbReference type="CDD" id="cd01668">
    <property type="entry name" value="TGS_RSH"/>
    <property type="match status" value="1"/>
</dbReference>
<dbReference type="Pfam" id="PF02824">
    <property type="entry name" value="TGS"/>
    <property type="match status" value="1"/>
</dbReference>
<evidence type="ECO:0000256" key="2">
    <source>
        <dbReference type="ARBA" id="ARBA00024329"/>
    </source>
</evidence>
<dbReference type="GO" id="GO:0015969">
    <property type="term" value="P:guanosine tetraphosphate metabolic process"/>
    <property type="evidence" value="ECO:0007669"/>
    <property type="project" value="TreeGrafter"/>
</dbReference>
<dbReference type="Gene3D" id="3.10.20.30">
    <property type="match status" value="1"/>
</dbReference>
<dbReference type="GO" id="GO:0008893">
    <property type="term" value="F:guanosine-3',5'-bis(diphosphate) 3'-diphosphatase activity"/>
    <property type="evidence" value="ECO:0007669"/>
    <property type="project" value="TreeGrafter"/>
</dbReference>
<dbReference type="AlphaFoldDB" id="A0A352INX8"/>
<feature type="domain" description="ACT" evidence="3">
    <location>
        <begin position="255"/>
        <end position="329"/>
    </location>
</feature>
<accession>A0A352INX8</accession>
<dbReference type="Pfam" id="PF13291">
    <property type="entry name" value="ACT_4"/>
    <property type="match status" value="1"/>
</dbReference>
<dbReference type="Proteomes" id="UP000263489">
    <property type="component" value="Unassembled WGS sequence"/>
</dbReference>
<comment type="similarity">
    <text evidence="1">Belongs to the RelA/SpoT family.</text>
</comment>
<evidence type="ECO:0000259" key="3">
    <source>
        <dbReference type="PROSITE" id="PS51671"/>
    </source>
</evidence>
<dbReference type="PROSITE" id="PS51671">
    <property type="entry name" value="ACT"/>
    <property type="match status" value="1"/>
</dbReference>
<evidence type="ECO:0000313" key="6">
    <source>
        <dbReference type="Proteomes" id="UP000263489"/>
    </source>
</evidence>
<sequence>DLFPDEIYVFTPKGRIMELPSGATPVDFAYAIHTDIGNATVACRINRNLGSLSQPLQSGQTVEIITAPGARPNPAWLSFVVTGKARSSIRHVLKSQKRAESLELGRTLLKKSLKGFGAKLSEISDAQKQAVVNHNQVNSFDDLISDIGLGNRMAYLVARQLASGSEVAEAIEAPRDIEGGNHSPVTIRGTEGLLVRFASCCKPIPGDPVVGVMDSGKGMVIHSDTCSRLPEDDEGRARLTHLKWAKDITDEFSVELRVELERQRGVIAEMANAVAMADGNIERINVEEQNARFGVVSLVVHVNGRRHLARVMRRIRNIRAITHISRVRH</sequence>
<protein>
    <submittedName>
        <fullName evidence="5">Guanosine-3',5'-bis(Diphosphate) 3'-diphosphatase</fullName>
    </submittedName>
</protein>
<proteinExistence type="inferred from homology"/>
<dbReference type="InterPro" id="IPR012676">
    <property type="entry name" value="TGS-like"/>
</dbReference>
<dbReference type="InterPro" id="IPR004095">
    <property type="entry name" value="TGS"/>
</dbReference>
<dbReference type="InterPro" id="IPR033655">
    <property type="entry name" value="TGS_RelA/SpoT"/>
</dbReference>
<name>A0A352INX8_9GAMM</name>
<dbReference type="SUPFAM" id="SSF55021">
    <property type="entry name" value="ACT-like"/>
    <property type="match status" value="1"/>
</dbReference>
<feature type="non-terminal residue" evidence="5">
    <location>
        <position position="1"/>
    </location>
</feature>
<evidence type="ECO:0000256" key="1">
    <source>
        <dbReference type="ARBA" id="ARBA00007476"/>
    </source>
</evidence>
<dbReference type="PANTHER" id="PTHR21262">
    <property type="entry name" value="GUANOSINE-3',5'-BIS DIPHOSPHATE 3'-PYROPHOSPHOHYDROLASE"/>
    <property type="match status" value="1"/>
</dbReference>
<evidence type="ECO:0000313" key="5">
    <source>
        <dbReference type="EMBL" id="HBC33161.1"/>
    </source>
</evidence>
<reference evidence="5 6" key="1">
    <citation type="journal article" date="2018" name="Nat. Biotechnol.">
        <title>A standardized bacterial taxonomy based on genome phylogeny substantially revises the tree of life.</title>
        <authorList>
            <person name="Parks D.H."/>
            <person name="Chuvochina M."/>
            <person name="Waite D.W."/>
            <person name="Rinke C."/>
            <person name="Skarshewski A."/>
            <person name="Chaumeil P.A."/>
            <person name="Hugenholtz P."/>
        </authorList>
    </citation>
    <scope>NUCLEOTIDE SEQUENCE [LARGE SCALE GENOMIC DNA]</scope>
    <source>
        <strain evidence="5">UBA9380</strain>
    </source>
</reference>
<comment type="pathway">
    <text evidence="2">Purine metabolism; ppGpp biosynthesis; ppGpp from GDP: step 1/1.</text>
</comment>
<dbReference type="PROSITE" id="PS51880">
    <property type="entry name" value="TGS"/>
    <property type="match status" value="1"/>
</dbReference>